<comment type="caution">
    <text evidence="2">The sequence shown here is derived from an EMBL/GenBank/DDBJ whole genome shotgun (WGS) entry which is preliminary data.</text>
</comment>
<feature type="domain" description="DUF222" evidence="1">
    <location>
        <begin position="19"/>
        <end position="90"/>
    </location>
</feature>
<dbReference type="InterPro" id="IPR003870">
    <property type="entry name" value="DUF222"/>
</dbReference>
<organism evidence="2 3">
    <name type="scientific">Mycobacterium ulcerans str. Harvey</name>
    <dbReference type="NCBI Taxonomy" id="1299332"/>
    <lineage>
        <taxon>Bacteria</taxon>
        <taxon>Bacillati</taxon>
        <taxon>Actinomycetota</taxon>
        <taxon>Actinomycetes</taxon>
        <taxon>Mycobacteriales</taxon>
        <taxon>Mycobacteriaceae</taxon>
        <taxon>Mycobacterium</taxon>
        <taxon>Mycobacterium ulcerans group</taxon>
    </lineage>
</organism>
<name>A0ABP3AMQ8_MYCUL</name>
<dbReference type="Pfam" id="PF02720">
    <property type="entry name" value="DUF222"/>
    <property type="match status" value="1"/>
</dbReference>
<protein>
    <recommendedName>
        <fullName evidence="1">DUF222 domain-containing protein</fullName>
    </recommendedName>
</protein>
<accession>A0ABP3AMQ8</accession>
<evidence type="ECO:0000313" key="3">
    <source>
        <dbReference type="Proteomes" id="UP000020681"/>
    </source>
</evidence>
<evidence type="ECO:0000313" key="2">
    <source>
        <dbReference type="EMBL" id="EUA92403.1"/>
    </source>
</evidence>
<keyword evidence="3" id="KW-1185">Reference proteome</keyword>
<evidence type="ECO:0000259" key="1">
    <source>
        <dbReference type="Pfam" id="PF02720"/>
    </source>
</evidence>
<gene>
    <name evidence="2" type="ORF">I551_1034</name>
</gene>
<reference evidence="2 3" key="1">
    <citation type="submission" date="2014-01" db="EMBL/GenBank/DDBJ databases">
        <authorList>
            <person name="Dobos K."/>
            <person name="Lenaerts A."/>
            <person name="Ordway D."/>
            <person name="DeGroote M.A."/>
            <person name="Parker T."/>
            <person name="Sizemore C."/>
            <person name="Tallon L.J."/>
            <person name="Sadzewicz L.K."/>
            <person name="Sengamalay N."/>
            <person name="Fraser C.M."/>
            <person name="Hine E."/>
            <person name="Shefchek K.A."/>
            <person name="Das S.P."/>
            <person name="Tettelin H."/>
        </authorList>
    </citation>
    <scope>NUCLEOTIDE SEQUENCE [LARGE SCALE GENOMIC DNA]</scope>
    <source>
        <strain evidence="2 3">Harvey</strain>
    </source>
</reference>
<dbReference type="Proteomes" id="UP000020681">
    <property type="component" value="Unassembled WGS sequence"/>
</dbReference>
<proteinExistence type="predicted"/>
<sequence length="158" mass="17441">MAAIGEAHLEGLQPVERLRMLARLETARRLQAVISHDVIAGLYTEDPAAIGGPVTKVVADWLRITPTDARRRLRDAQQLSARTTLTGQVLPRNCPPPRGPGATVSSMDSTCASLRPSCAIYRRTPRRKSLRAPRSCWPTRPCNCVPTNWKRRHTAAPC</sequence>
<dbReference type="EMBL" id="JAOL01000077">
    <property type="protein sequence ID" value="EUA92403.1"/>
    <property type="molecule type" value="Genomic_DNA"/>
</dbReference>